<name>A0A382FQD8_9ZZZZ</name>
<evidence type="ECO:0000313" key="1">
    <source>
        <dbReference type="EMBL" id="SVB64815.1"/>
    </source>
</evidence>
<dbReference type="EMBL" id="UINC01051086">
    <property type="protein sequence ID" value="SVB64815.1"/>
    <property type="molecule type" value="Genomic_DNA"/>
</dbReference>
<protein>
    <submittedName>
        <fullName evidence="1">Uncharacterized protein</fullName>
    </submittedName>
</protein>
<reference evidence="1" key="1">
    <citation type="submission" date="2018-05" db="EMBL/GenBank/DDBJ databases">
        <authorList>
            <person name="Lanie J.A."/>
            <person name="Ng W.-L."/>
            <person name="Kazmierczak K.M."/>
            <person name="Andrzejewski T.M."/>
            <person name="Davidsen T.M."/>
            <person name="Wayne K.J."/>
            <person name="Tettelin H."/>
            <person name="Glass J.I."/>
            <person name="Rusch D."/>
            <person name="Podicherti R."/>
            <person name="Tsui H.-C.T."/>
            <person name="Winkler M.E."/>
        </authorList>
    </citation>
    <scope>NUCLEOTIDE SEQUENCE</scope>
</reference>
<sequence>MKISIFILLLLFVPNYSIYSIDKKEVIDTLE</sequence>
<dbReference type="AlphaFoldDB" id="A0A382FQD8"/>
<accession>A0A382FQD8</accession>
<organism evidence="1">
    <name type="scientific">marine metagenome</name>
    <dbReference type="NCBI Taxonomy" id="408172"/>
    <lineage>
        <taxon>unclassified sequences</taxon>
        <taxon>metagenomes</taxon>
        <taxon>ecological metagenomes</taxon>
    </lineage>
</organism>
<proteinExistence type="predicted"/>
<feature type="non-terminal residue" evidence="1">
    <location>
        <position position="31"/>
    </location>
</feature>
<gene>
    <name evidence="1" type="ORF">METZ01_LOCUS217669</name>
</gene>